<name>A0A327PI28_9BACT</name>
<dbReference type="OrthoDB" id="835896at2"/>
<reference evidence="1 2" key="1">
    <citation type="submission" date="2018-06" db="EMBL/GenBank/DDBJ databases">
        <title>Genomic Encyclopedia of Archaeal and Bacterial Type Strains, Phase II (KMG-II): from individual species to whole genera.</title>
        <authorList>
            <person name="Goeker M."/>
        </authorList>
    </citation>
    <scope>NUCLEOTIDE SEQUENCE [LARGE SCALE GENOMIC DNA]</scope>
    <source>
        <strain evidence="1 2">DSM 23446</strain>
    </source>
</reference>
<organism evidence="1 2">
    <name type="scientific">Algoriphagus yeomjeoni</name>
    <dbReference type="NCBI Taxonomy" id="291403"/>
    <lineage>
        <taxon>Bacteria</taxon>
        <taxon>Pseudomonadati</taxon>
        <taxon>Bacteroidota</taxon>
        <taxon>Cytophagia</taxon>
        <taxon>Cytophagales</taxon>
        <taxon>Cyclobacteriaceae</taxon>
        <taxon>Algoriphagus</taxon>
    </lineage>
</organism>
<dbReference type="AlphaFoldDB" id="A0A327PI28"/>
<evidence type="ECO:0000313" key="1">
    <source>
        <dbReference type="EMBL" id="RAI91945.1"/>
    </source>
</evidence>
<dbReference type="PROSITE" id="PS51257">
    <property type="entry name" value="PROKAR_LIPOPROTEIN"/>
    <property type="match status" value="1"/>
</dbReference>
<protein>
    <submittedName>
        <fullName evidence="1">6-bladed beta-propeller protein</fullName>
    </submittedName>
</protein>
<evidence type="ECO:0000313" key="2">
    <source>
        <dbReference type="Proteomes" id="UP000249610"/>
    </source>
</evidence>
<accession>A0A327PI28</accession>
<dbReference type="Proteomes" id="UP000249610">
    <property type="component" value="Unassembled WGS sequence"/>
</dbReference>
<sequence length="385" mass="43689">MKKLHYLYLLPFAISILSCSGEQEETKPSTPLSEKALEFEIYDSLVVDYLGNLVLLDISPDNSKYLMMDQNTGEILVTDSEGSILHQYNRSGEGPEDYNSGKSGKAIFINNSEFLLPTTKAIYQYSLEGNLIRKMEPEFQGFANLVVSYSKAIIKSGDNLYFKIQGRHPDRGDLTKYTNLEKVNFSSGEYEPIIPFPTSSKFLTPEAGFQAFDYHPVFDVTADSLFIIFRNEPKLFSYSLSNLDTPAYSKIVSFLEFEERNPDKKLENGAFDIRDFLLGSINSVEKLEDGAFLIYYTSGLTDEEANEVTSEASEDFSKIFELADKYNTTGNVLFDGESVSKIIEKNELLSNIAKIASRDEIWFNLNFSEVEKDYSVIYKTRIVEK</sequence>
<dbReference type="RefSeq" id="WP_111610601.1">
    <property type="nucleotide sequence ID" value="NZ_QLLK01000003.1"/>
</dbReference>
<proteinExistence type="predicted"/>
<dbReference type="Pfam" id="PF17170">
    <property type="entry name" value="DUF5128"/>
    <property type="match status" value="1"/>
</dbReference>
<comment type="caution">
    <text evidence="1">The sequence shown here is derived from an EMBL/GenBank/DDBJ whole genome shotgun (WGS) entry which is preliminary data.</text>
</comment>
<dbReference type="EMBL" id="QLLK01000003">
    <property type="protein sequence ID" value="RAI91945.1"/>
    <property type="molecule type" value="Genomic_DNA"/>
</dbReference>
<gene>
    <name evidence="1" type="ORF">LV83_01170</name>
</gene>
<keyword evidence="2" id="KW-1185">Reference proteome</keyword>